<evidence type="ECO:0000256" key="1">
    <source>
        <dbReference type="SAM" id="Phobius"/>
    </source>
</evidence>
<sequence>MNRQLIEDAITRLVIAVSTAALLWLPALAPIREPLVDALAQAIPDTWTPPVTAAGALTIWGIACIVLATFSAAEHVADAYRDRRRQDASTVAGRMGDPA</sequence>
<keyword evidence="1" id="KW-0472">Membrane</keyword>
<gene>
    <name evidence="2" type="ORF">Rhow_004596</name>
</gene>
<accession>A0A402CBL5</accession>
<reference evidence="2 3" key="1">
    <citation type="submission" date="2018-11" db="EMBL/GenBank/DDBJ databases">
        <title>Microbial catabolism of amino acid.</title>
        <authorList>
            <person name="Hibi M."/>
            <person name="Ogawa J."/>
        </authorList>
    </citation>
    <scope>NUCLEOTIDE SEQUENCE [LARGE SCALE GENOMIC DNA]</scope>
    <source>
        <strain evidence="2 3">C31-06</strain>
    </source>
</reference>
<feature type="transmembrane region" description="Helical" evidence="1">
    <location>
        <begin position="12"/>
        <end position="31"/>
    </location>
</feature>
<keyword evidence="3" id="KW-1185">Reference proteome</keyword>
<evidence type="ECO:0000313" key="3">
    <source>
        <dbReference type="Proteomes" id="UP000287519"/>
    </source>
</evidence>
<dbReference type="RefSeq" id="WP_124393114.1">
    <property type="nucleotide sequence ID" value="NZ_BHYM01000038.1"/>
</dbReference>
<organism evidence="2 3">
    <name type="scientific">Rhodococcus wratislaviensis</name>
    <name type="common">Tsukamurella wratislaviensis</name>
    <dbReference type="NCBI Taxonomy" id="44752"/>
    <lineage>
        <taxon>Bacteria</taxon>
        <taxon>Bacillati</taxon>
        <taxon>Actinomycetota</taxon>
        <taxon>Actinomycetes</taxon>
        <taxon>Mycobacteriales</taxon>
        <taxon>Nocardiaceae</taxon>
        <taxon>Rhodococcus</taxon>
    </lineage>
</organism>
<comment type="caution">
    <text evidence="2">The sequence shown here is derived from an EMBL/GenBank/DDBJ whole genome shotgun (WGS) entry which is preliminary data.</text>
</comment>
<dbReference type="EMBL" id="BHYM01000038">
    <property type="protein sequence ID" value="GCE40953.1"/>
    <property type="molecule type" value="Genomic_DNA"/>
</dbReference>
<protein>
    <submittedName>
        <fullName evidence="2">Uncharacterized protein</fullName>
    </submittedName>
</protein>
<evidence type="ECO:0000313" key="2">
    <source>
        <dbReference type="EMBL" id="GCE40953.1"/>
    </source>
</evidence>
<dbReference type="Proteomes" id="UP000287519">
    <property type="component" value="Unassembled WGS sequence"/>
</dbReference>
<feature type="transmembrane region" description="Helical" evidence="1">
    <location>
        <begin position="51"/>
        <end position="73"/>
    </location>
</feature>
<name>A0A402CBL5_RHOWR</name>
<keyword evidence="1" id="KW-1133">Transmembrane helix</keyword>
<keyword evidence="1" id="KW-0812">Transmembrane</keyword>
<proteinExistence type="predicted"/>
<dbReference type="AlphaFoldDB" id="A0A402CBL5"/>